<dbReference type="Pfam" id="PF07724">
    <property type="entry name" value="AAA_2"/>
    <property type="match status" value="1"/>
</dbReference>
<evidence type="ECO:0000259" key="5">
    <source>
        <dbReference type="SMART" id="SM00382"/>
    </source>
</evidence>
<feature type="domain" description="AAA+ ATPase" evidence="5">
    <location>
        <begin position="67"/>
        <end position="249"/>
    </location>
</feature>
<dbReference type="InterPro" id="IPR019489">
    <property type="entry name" value="Clp_ATPase_C"/>
</dbReference>
<evidence type="ECO:0000259" key="6">
    <source>
        <dbReference type="SMART" id="SM01086"/>
    </source>
</evidence>
<dbReference type="SMART" id="SM00382">
    <property type="entry name" value="AAA"/>
    <property type="match status" value="1"/>
</dbReference>
<dbReference type="GO" id="GO:0005524">
    <property type="term" value="F:ATP binding"/>
    <property type="evidence" value="ECO:0007669"/>
    <property type="project" value="UniProtKB-KW"/>
</dbReference>
<evidence type="ECO:0000256" key="4">
    <source>
        <dbReference type="SAM" id="MobiDB-lite"/>
    </source>
</evidence>
<accession>A0A4U8VVZ1</accession>
<dbReference type="SMART" id="SM01086">
    <property type="entry name" value="ClpB_D2-small"/>
    <property type="match status" value="1"/>
</dbReference>
<evidence type="ECO:0000256" key="3">
    <source>
        <dbReference type="ARBA" id="ARBA00023186"/>
    </source>
</evidence>
<dbReference type="InterPro" id="IPR027417">
    <property type="entry name" value="P-loop_NTPase"/>
</dbReference>
<feature type="compositionally biased region" description="Low complexity" evidence="4">
    <location>
        <begin position="13"/>
        <end position="24"/>
    </location>
</feature>
<dbReference type="PRINTS" id="PR00300">
    <property type="entry name" value="CLPPROTEASEA"/>
</dbReference>
<dbReference type="InterPro" id="IPR003593">
    <property type="entry name" value="AAA+_ATPase"/>
</dbReference>
<keyword evidence="2" id="KW-0067">ATP-binding</keyword>
<keyword evidence="7" id="KW-0346">Stress response</keyword>
<dbReference type="Gene3D" id="3.40.50.300">
    <property type="entry name" value="P-loop containing nucleotide triphosphate hydrolases"/>
    <property type="match status" value="1"/>
</dbReference>
<protein>
    <submittedName>
        <fullName evidence="7">Heat shock protein F84.1</fullName>
    </submittedName>
</protein>
<dbReference type="PANTHER" id="PTHR11638:SF18">
    <property type="entry name" value="HEAT SHOCK PROTEIN 104"/>
    <property type="match status" value="1"/>
</dbReference>
<sequence>MPFLTDMLQDQNRAPVAPARPASATGFDRQALATRLGESVLGQADAIDAVVRAVTLAHVGATDPHGPMASVLLAGPTGVGKTELVRRLAAELRSGPDDLCRVDMNAFAQEHYAASFSGAPPGYAGSKESLTIFDRDTVEGTSYRPGIVLFDEIEKADVTVLRALLHVLDTGELRLANGKERISFRNCYVFMTSNLGSAQWVHRRTRWRPRLRTDNGARHRELTLEAVQRFLDPEFYNRIDEIVVLNPITADTARRIARLETDRLAARLRRRGVQLTCADSVIDLLAVEGFDPAFGARAMRRRIRCRVAAPIAEAILQHRTAGEPLTLSAAVRDNHVLVYRIDEVD</sequence>
<dbReference type="GO" id="GO:0005737">
    <property type="term" value="C:cytoplasm"/>
    <property type="evidence" value="ECO:0007669"/>
    <property type="project" value="TreeGrafter"/>
</dbReference>
<dbReference type="Gene3D" id="1.10.8.60">
    <property type="match status" value="1"/>
</dbReference>
<dbReference type="EMBL" id="LR215973">
    <property type="protein sequence ID" value="VFA97840.1"/>
    <property type="molecule type" value="Genomic_DNA"/>
</dbReference>
<evidence type="ECO:0000313" key="8">
    <source>
        <dbReference type="Proteomes" id="UP000290439"/>
    </source>
</evidence>
<organism evidence="7 8">
    <name type="scientific">Nocardia cyriacigeorgica</name>
    <dbReference type="NCBI Taxonomy" id="135487"/>
    <lineage>
        <taxon>Bacteria</taxon>
        <taxon>Bacillati</taxon>
        <taxon>Actinomycetota</taxon>
        <taxon>Actinomycetes</taxon>
        <taxon>Mycobacteriales</taxon>
        <taxon>Nocardiaceae</taxon>
        <taxon>Nocardia</taxon>
    </lineage>
</organism>
<keyword evidence="3" id="KW-0143">Chaperone</keyword>
<proteinExistence type="predicted"/>
<dbReference type="RefSeq" id="WP_130916633.1">
    <property type="nucleotide sequence ID" value="NZ_LR215973.1"/>
</dbReference>
<dbReference type="Pfam" id="PF10431">
    <property type="entry name" value="ClpB_D2-small"/>
    <property type="match status" value="1"/>
</dbReference>
<dbReference type="GO" id="GO:0016887">
    <property type="term" value="F:ATP hydrolysis activity"/>
    <property type="evidence" value="ECO:0007669"/>
    <property type="project" value="InterPro"/>
</dbReference>
<name>A0A4U8VVZ1_9NOCA</name>
<dbReference type="CDD" id="cd19499">
    <property type="entry name" value="RecA-like_ClpB_Hsp104-like"/>
    <property type="match status" value="1"/>
</dbReference>
<dbReference type="PANTHER" id="PTHR11638">
    <property type="entry name" value="ATP-DEPENDENT CLP PROTEASE"/>
    <property type="match status" value="1"/>
</dbReference>
<reference evidence="7 8" key="1">
    <citation type="submission" date="2019-02" db="EMBL/GenBank/DDBJ databases">
        <authorList>
            <consortium name="Pathogen Informatics"/>
        </authorList>
    </citation>
    <scope>NUCLEOTIDE SEQUENCE [LARGE SCALE GENOMIC DNA]</scope>
    <source>
        <strain evidence="7 8">3012STDY6756504</strain>
    </source>
</reference>
<evidence type="ECO:0000256" key="2">
    <source>
        <dbReference type="ARBA" id="ARBA00022840"/>
    </source>
</evidence>
<dbReference type="AlphaFoldDB" id="A0A4U8VVZ1"/>
<feature type="domain" description="Clp ATPase C-terminal" evidence="6">
    <location>
        <begin position="248"/>
        <end position="338"/>
    </location>
</feature>
<evidence type="ECO:0000256" key="1">
    <source>
        <dbReference type="ARBA" id="ARBA00022741"/>
    </source>
</evidence>
<dbReference type="InterPro" id="IPR001270">
    <property type="entry name" value="ClpA/B"/>
</dbReference>
<feature type="region of interest" description="Disordered" evidence="4">
    <location>
        <begin position="1"/>
        <end position="24"/>
    </location>
</feature>
<keyword evidence="1" id="KW-0547">Nucleotide-binding</keyword>
<dbReference type="InterPro" id="IPR050130">
    <property type="entry name" value="ClpA_ClpB"/>
</dbReference>
<dbReference type="GO" id="GO:0034605">
    <property type="term" value="P:cellular response to heat"/>
    <property type="evidence" value="ECO:0007669"/>
    <property type="project" value="TreeGrafter"/>
</dbReference>
<gene>
    <name evidence="7" type="primary">clpB_1</name>
    <name evidence="7" type="ORF">NCTC10797_01605</name>
</gene>
<dbReference type="InterPro" id="IPR003959">
    <property type="entry name" value="ATPase_AAA_core"/>
</dbReference>
<dbReference type="SUPFAM" id="SSF52540">
    <property type="entry name" value="P-loop containing nucleoside triphosphate hydrolases"/>
    <property type="match status" value="1"/>
</dbReference>
<dbReference type="Proteomes" id="UP000290439">
    <property type="component" value="Chromosome"/>
</dbReference>
<evidence type="ECO:0000313" key="7">
    <source>
        <dbReference type="EMBL" id="VFA97840.1"/>
    </source>
</evidence>